<feature type="compositionally biased region" description="Basic and acidic residues" evidence="17">
    <location>
        <begin position="627"/>
        <end position="642"/>
    </location>
</feature>
<keyword evidence="5" id="KW-0732">Signal</keyword>
<evidence type="ECO:0000256" key="3">
    <source>
        <dbReference type="ARBA" id="ARBA00006655"/>
    </source>
</evidence>
<evidence type="ECO:0000256" key="18">
    <source>
        <dbReference type="SAM" id="Phobius"/>
    </source>
</evidence>
<evidence type="ECO:0000256" key="10">
    <source>
        <dbReference type="ARBA" id="ARBA00023163"/>
    </source>
</evidence>
<evidence type="ECO:0000256" key="4">
    <source>
        <dbReference type="ARBA" id="ARBA00022692"/>
    </source>
</evidence>
<dbReference type="PANTHER" id="PTHR14971">
    <property type="entry name" value="VESICULAR, OVEREXPRESSED IN CANCER, PROSURVIVAL PROTEIN 1"/>
    <property type="match status" value="1"/>
</dbReference>
<evidence type="ECO:0000256" key="13">
    <source>
        <dbReference type="ARBA" id="ARBA00035628"/>
    </source>
</evidence>
<name>A0AAW1MDK6_POPJA</name>
<comment type="subcellular location">
    <subcellularLocation>
        <location evidence="1">Cytoplasmic vesicle membrane</location>
    </subcellularLocation>
    <subcellularLocation>
        <location evidence="16">Endomembrane system</location>
        <topology evidence="16">Single-pass type I membrane protein</topology>
    </subcellularLocation>
    <subcellularLocation>
        <location evidence="13">Late endosome membrane</location>
        <topology evidence="13">Single-pass membrane protein</topology>
    </subcellularLocation>
    <subcellularLocation>
        <location evidence="2">Lysosome membrane</location>
    </subcellularLocation>
</comment>
<evidence type="ECO:0000256" key="1">
    <source>
        <dbReference type="ARBA" id="ARBA00004156"/>
    </source>
</evidence>
<keyword evidence="4 18" id="KW-0812">Transmembrane</keyword>
<keyword evidence="10" id="KW-0804">Transcription</keyword>
<evidence type="ECO:0000256" key="14">
    <source>
        <dbReference type="ARBA" id="ARBA00035708"/>
    </source>
</evidence>
<keyword evidence="8" id="KW-0805">Transcription regulation</keyword>
<evidence type="ECO:0000256" key="5">
    <source>
        <dbReference type="ARBA" id="ARBA00022729"/>
    </source>
</evidence>
<dbReference type="GO" id="GO:0005765">
    <property type="term" value="C:lysosomal membrane"/>
    <property type="evidence" value="ECO:0007669"/>
    <property type="project" value="UniProtKB-SubCell"/>
</dbReference>
<evidence type="ECO:0000256" key="12">
    <source>
        <dbReference type="ARBA" id="ARBA00023329"/>
    </source>
</evidence>
<evidence type="ECO:0000256" key="9">
    <source>
        <dbReference type="ARBA" id="ARBA00023136"/>
    </source>
</evidence>
<evidence type="ECO:0000256" key="2">
    <source>
        <dbReference type="ARBA" id="ARBA00004656"/>
    </source>
</evidence>
<dbReference type="InterPro" id="IPR026229">
    <property type="entry name" value="VOPP1"/>
</dbReference>
<evidence type="ECO:0000313" key="20">
    <source>
        <dbReference type="Proteomes" id="UP001458880"/>
    </source>
</evidence>
<reference evidence="19 20" key="1">
    <citation type="journal article" date="2024" name="BMC Genomics">
        <title>De novo assembly and annotation of Popillia japonica's genome with initial clues to its potential as an invasive pest.</title>
        <authorList>
            <person name="Cucini C."/>
            <person name="Boschi S."/>
            <person name="Funari R."/>
            <person name="Cardaioli E."/>
            <person name="Iannotti N."/>
            <person name="Marturano G."/>
            <person name="Paoli F."/>
            <person name="Bruttini M."/>
            <person name="Carapelli A."/>
            <person name="Frati F."/>
            <person name="Nardi F."/>
        </authorList>
    </citation>
    <scope>NUCLEOTIDE SEQUENCE [LARGE SCALE GENOMIC DNA]</scope>
    <source>
        <strain evidence="19">DMR45628</strain>
    </source>
</reference>
<gene>
    <name evidence="19" type="ORF">QE152_g7957</name>
</gene>
<evidence type="ECO:0000256" key="6">
    <source>
        <dbReference type="ARBA" id="ARBA00022753"/>
    </source>
</evidence>
<dbReference type="Proteomes" id="UP001458880">
    <property type="component" value="Unassembled WGS sequence"/>
</dbReference>
<dbReference type="PANTHER" id="PTHR14971:SF2">
    <property type="entry name" value="VESICULAR, OVEREXPRESSED IN CANCER, PROSURVIVAL PROTEIN 1"/>
    <property type="match status" value="1"/>
</dbReference>
<comment type="similarity">
    <text evidence="3">Belongs to the VOPP1/ECOP family.</text>
</comment>
<evidence type="ECO:0000313" key="19">
    <source>
        <dbReference type="EMBL" id="KAK9744221.1"/>
    </source>
</evidence>
<dbReference type="GO" id="GO:0031902">
    <property type="term" value="C:late endosome membrane"/>
    <property type="evidence" value="ECO:0007669"/>
    <property type="project" value="UniProtKB-SubCell"/>
</dbReference>
<evidence type="ECO:0000256" key="8">
    <source>
        <dbReference type="ARBA" id="ARBA00023015"/>
    </source>
</evidence>
<organism evidence="19 20">
    <name type="scientific">Popillia japonica</name>
    <name type="common">Japanese beetle</name>
    <dbReference type="NCBI Taxonomy" id="7064"/>
    <lineage>
        <taxon>Eukaryota</taxon>
        <taxon>Metazoa</taxon>
        <taxon>Ecdysozoa</taxon>
        <taxon>Arthropoda</taxon>
        <taxon>Hexapoda</taxon>
        <taxon>Insecta</taxon>
        <taxon>Pterygota</taxon>
        <taxon>Neoptera</taxon>
        <taxon>Endopterygota</taxon>
        <taxon>Coleoptera</taxon>
        <taxon>Polyphaga</taxon>
        <taxon>Scarabaeiformia</taxon>
        <taxon>Scarabaeidae</taxon>
        <taxon>Rutelinae</taxon>
        <taxon>Popillia</taxon>
    </lineage>
</organism>
<keyword evidence="12" id="KW-0968">Cytoplasmic vesicle</keyword>
<dbReference type="AlphaFoldDB" id="A0AAW1MDK6"/>
<keyword evidence="7 18" id="KW-1133">Transmembrane helix</keyword>
<evidence type="ECO:0000256" key="17">
    <source>
        <dbReference type="SAM" id="MobiDB-lite"/>
    </source>
</evidence>
<evidence type="ECO:0000256" key="7">
    <source>
        <dbReference type="ARBA" id="ARBA00022989"/>
    </source>
</evidence>
<accession>A0AAW1MDK6</accession>
<feature type="transmembrane region" description="Helical" evidence="18">
    <location>
        <begin position="133"/>
        <end position="154"/>
    </location>
</feature>
<comment type="caution">
    <text evidence="19">The sequence shown here is derived from an EMBL/GenBank/DDBJ whole genome shotgun (WGS) entry which is preliminary data.</text>
</comment>
<keyword evidence="20" id="KW-1185">Reference proteome</keyword>
<evidence type="ECO:0000256" key="15">
    <source>
        <dbReference type="ARBA" id="ARBA00035715"/>
    </source>
</evidence>
<protein>
    <recommendedName>
        <fullName evidence="14">WW domain binding protein VOPP1</fullName>
    </recommendedName>
    <alternativeName>
        <fullName evidence="15">Vesicular, overexpressed in cancer, prosurvival protein 1</fullName>
    </alternativeName>
</protein>
<proteinExistence type="inferred from homology"/>
<feature type="compositionally biased region" description="Polar residues" evidence="17">
    <location>
        <begin position="596"/>
        <end position="614"/>
    </location>
</feature>
<evidence type="ECO:0000256" key="11">
    <source>
        <dbReference type="ARBA" id="ARBA00023228"/>
    </source>
</evidence>
<dbReference type="EMBL" id="JASPKY010000060">
    <property type="protein sequence ID" value="KAK9744221.1"/>
    <property type="molecule type" value="Genomic_DNA"/>
</dbReference>
<feature type="region of interest" description="Disordered" evidence="17">
    <location>
        <begin position="596"/>
        <end position="642"/>
    </location>
</feature>
<sequence>MMKTTKTTTDGEEIQKPEAVCDYNIYMGGVDKTDMLLSSTESVRKSVKCTSTLIVNGHNIQSSELFAAVANITTTTVFMTTQIMAKNCSGGHVCHTPKECCRQGCCYSPDYIPKTTTSPTTGNVFSPIFLGHWYFWAAITATLAGILCACSLWRRLNSNLFCCRDSARDERASEPDSNGSCYNPPQYSRCNSFYQAPPPYSEVTSKPDLYPLVINCNGDGVLKNTGTPTGYLMVQYFRNFLVRPVGSLSTTSTIDSLNSSFICNATNEANTIIPPPYSCMGSLEEVNGTTNNSITITAQLPISITCSELHLPRSSSSIHSHISATNIQSSYSPATSVNSSNNYCNKTMQQTQDLQKKQIVCATQNTPICTNKAENANEVEALHITKYSVLNNQKSGDVNCDGFHANIQAHIVNKKLNLNVLAKDRSIDSESQDDDHNFSDLLNLSVCLPSSVIHLPNGMQSHAVQDLQQSYSVTNSMTSSDISSLANLGTPDSPPRATSPTVEMKELLDKIQQLPQQKSPLPDIYHRHNQQQQQQHVKIKSYFNKSKVKNLYMPLQNGSNTNQIKISPKVSSSVTGIFGKNSRSWLSRSAPNTPCSNFVPTFSIQKRSTGSQRSSKLKLNDGSPLLHHHDESDEDLHKDECL</sequence>
<keyword evidence="11" id="KW-0458">Lysosome</keyword>
<keyword evidence="9 18" id="KW-0472">Membrane</keyword>
<evidence type="ECO:0000256" key="16">
    <source>
        <dbReference type="ARBA" id="ARBA00046288"/>
    </source>
</evidence>
<keyword evidence="6" id="KW-0967">Endosome</keyword>